<evidence type="ECO:0000313" key="4">
    <source>
        <dbReference type="Proteomes" id="UP000507222"/>
    </source>
</evidence>
<feature type="domain" description="GAG-pre-integrase" evidence="1">
    <location>
        <begin position="108"/>
        <end position="140"/>
    </location>
</feature>
<dbReference type="AlphaFoldDB" id="A0A6J5V502"/>
<name>A0A6J5V502_PRUAR</name>
<proteinExistence type="predicted"/>
<evidence type="ECO:0000313" key="3">
    <source>
        <dbReference type="EMBL" id="CAB4284036.1"/>
    </source>
</evidence>
<protein>
    <submittedName>
        <fullName evidence="3">Uncharacterized protein</fullName>
    </submittedName>
</protein>
<dbReference type="InterPro" id="IPR025724">
    <property type="entry name" value="GAG-pre-integrase_dom"/>
</dbReference>
<evidence type="ECO:0000259" key="2">
    <source>
        <dbReference type="Pfam" id="PF22936"/>
    </source>
</evidence>
<dbReference type="InterPro" id="IPR054722">
    <property type="entry name" value="PolX-like_BBD"/>
</dbReference>
<dbReference type="Pfam" id="PF13976">
    <property type="entry name" value="gag_pre-integrs"/>
    <property type="match status" value="1"/>
</dbReference>
<reference evidence="3 4" key="1">
    <citation type="submission" date="2020-05" db="EMBL/GenBank/DDBJ databases">
        <authorList>
            <person name="Campoy J."/>
            <person name="Schneeberger K."/>
            <person name="Spophaly S."/>
        </authorList>
    </citation>
    <scope>NUCLEOTIDE SEQUENCE [LARGE SCALE GENOMIC DNA]</scope>
    <source>
        <strain evidence="3">PruArmRojPasFocal</strain>
    </source>
</reference>
<organism evidence="3 4">
    <name type="scientific">Prunus armeniaca</name>
    <name type="common">Apricot</name>
    <name type="synonym">Armeniaca vulgaris</name>
    <dbReference type="NCBI Taxonomy" id="36596"/>
    <lineage>
        <taxon>Eukaryota</taxon>
        <taxon>Viridiplantae</taxon>
        <taxon>Streptophyta</taxon>
        <taxon>Embryophyta</taxon>
        <taxon>Tracheophyta</taxon>
        <taxon>Spermatophyta</taxon>
        <taxon>Magnoliopsida</taxon>
        <taxon>eudicotyledons</taxon>
        <taxon>Gunneridae</taxon>
        <taxon>Pentapetalae</taxon>
        <taxon>rosids</taxon>
        <taxon>fabids</taxon>
        <taxon>Rosales</taxon>
        <taxon>Rosaceae</taxon>
        <taxon>Amygdaloideae</taxon>
        <taxon>Amygdaleae</taxon>
        <taxon>Prunus</taxon>
    </lineage>
</organism>
<dbReference type="Pfam" id="PF22936">
    <property type="entry name" value="Pol_BBD"/>
    <property type="match status" value="1"/>
</dbReference>
<evidence type="ECO:0000259" key="1">
    <source>
        <dbReference type="Pfam" id="PF13976"/>
    </source>
</evidence>
<dbReference type="EMBL" id="CAEKDK010000006">
    <property type="protein sequence ID" value="CAB4284036.1"/>
    <property type="molecule type" value="Genomic_DNA"/>
</dbReference>
<gene>
    <name evidence="3" type="ORF">CURHAP_LOCUS39454</name>
</gene>
<dbReference type="Proteomes" id="UP000507222">
    <property type="component" value="Unassembled WGS sequence"/>
</dbReference>
<feature type="domain" description="Retrovirus-related Pol polyprotein from transposon TNT 1-94-like beta-barrel" evidence="2">
    <location>
        <begin position="1"/>
        <end position="70"/>
    </location>
</feature>
<accession>A0A6J5V502</accession>
<sequence>MSGNKKMFTKLDEKFRETVKLGNDSSLKVQGKGDVKIKVNGVVQTILDVFYMPELRSNLISLGQLQEKGFAILIQKNCCQIHHLEKGLIMQVEMASNIMFPLQTQAALTKQVCLKSTIQDDTWLWHFRYGHLNFKGLKTL</sequence>